<keyword evidence="6" id="KW-0808">Transferase</keyword>
<dbReference type="SUPFAM" id="SSF103190">
    <property type="entry name" value="Sensory domain-like"/>
    <property type="match status" value="1"/>
</dbReference>
<dbReference type="InterPro" id="IPR036097">
    <property type="entry name" value="HisK_dim/P_sf"/>
</dbReference>
<dbReference type="Gene3D" id="3.30.450.20">
    <property type="entry name" value="PAS domain"/>
    <property type="match status" value="1"/>
</dbReference>
<evidence type="ECO:0000256" key="4">
    <source>
        <dbReference type="ARBA" id="ARBA00022475"/>
    </source>
</evidence>
<gene>
    <name evidence="15" type="ORF">QWF21_06120</name>
</gene>
<comment type="catalytic activity">
    <reaction evidence="1">
        <text>ATP + protein L-histidine = ADP + protein N-phospho-L-histidine.</text>
        <dbReference type="EC" id="2.7.13.3"/>
    </reaction>
</comment>
<sequence length="595" mass="66621">MLASYRRFAAIALAFVALFCSSYWLSFQQLLQLSQQTAMQQGTEFNQYLDQQLDRFSQLTGALVRRPELLPVLQAPDDTVKQQQLSQLLADFNLASGSASIYLMDLSGVVLASSNYHEAVSFMHYNFGFRPYFTETVRTGESYVDYGLGWISNERGIYFASLVLAGDKPLGVLTVKLNIDRVEQAYQAIAGQSPLLFMLVDDEDSVIGSNHAPWRLSQLGDKALTLPRHPGVVLPALHVRQRDMLWKLLVEPDSADPMPREFAVAVKQNQRLPWQLLMLQAAQPLRVQALQLAASLSLLLGMLVLLGGYWRNRRQQLRQKERIFAQLEQAVTERTESLTLSNQQLQYEITQRYEAEAELKQAQQQLLQAAKLATIGQLSASINHEINQPLTAMHSYLQNTRLLLQKGRVDELSVNLDKLSQLLLRLNHIVKQFKSFSRKAANNPESVPLHQVVHNALGIVQPALKQQQVQVRLKENHVARVRLDPLQLEQVLVNLIGNAAQAMEQTPQPELVIQLDATEAQVQVSIQDKGPGIQPHDMVHLFEPFFTTKQGSGLGLGLSISRQIVESYGGTLSIDNHPDGGAIVILSLPRDPSET</sequence>
<dbReference type="InterPro" id="IPR029151">
    <property type="entry name" value="Sensor-like_sf"/>
</dbReference>
<dbReference type="Gene3D" id="3.30.565.10">
    <property type="entry name" value="Histidine kinase-like ATPase, C-terminal domain"/>
    <property type="match status" value="1"/>
</dbReference>
<evidence type="ECO:0000313" key="15">
    <source>
        <dbReference type="EMBL" id="MEE2023816.1"/>
    </source>
</evidence>
<dbReference type="InterPro" id="IPR004358">
    <property type="entry name" value="Sig_transdc_His_kin-like_C"/>
</dbReference>
<evidence type="ECO:0000256" key="7">
    <source>
        <dbReference type="ARBA" id="ARBA00022692"/>
    </source>
</evidence>
<evidence type="ECO:0000259" key="14">
    <source>
        <dbReference type="PROSITE" id="PS50109"/>
    </source>
</evidence>
<dbReference type="PIRSF" id="PIRSF036431">
    <property type="entry name" value="STHK_DctB"/>
    <property type="match status" value="1"/>
</dbReference>
<evidence type="ECO:0000256" key="8">
    <source>
        <dbReference type="ARBA" id="ARBA00022741"/>
    </source>
</evidence>
<dbReference type="CDD" id="cd00082">
    <property type="entry name" value="HisKA"/>
    <property type="match status" value="1"/>
</dbReference>
<dbReference type="PANTHER" id="PTHR43065">
    <property type="entry name" value="SENSOR HISTIDINE KINASE"/>
    <property type="match status" value="1"/>
</dbReference>
<dbReference type="GO" id="GO:0005524">
    <property type="term" value="F:ATP binding"/>
    <property type="evidence" value="ECO:0007669"/>
    <property type="project" value="UniProtKB-KW"/>
</dbReference>
<dbReference type="EMBL" id="JAUGZK010000003">
    <property type="protein sequence ID" value="MEE2023816.1"/>
    <property type="molecule type" value="Genomic_DNA"/>
</dbReference>
<keyword evidence="16" id="KW-1185">Reference proteome</keyword>
<evidence type="ECO:0000256" key="12">
    <source>
        <dbReference type="ARBA" id="ARBA00023012"/>
    </source>
</evidence>
<dbReference type="SMART" id="SM00387">
    <property type="entry name" value="HATPase_c"/>
    <property type="match status" value="1"/>
</dbReference>
<evidence type="ECO:0000256" key="5">
    <source>
        <dbReference type="ARBA" id="ARBA00022553"/>
    </source>
</evidence>
<dbReference type="Gene3D" id="1.10.287.130">
    <property type="match status" value="1"/>
</dbReference>
<name>A0ABU7JDQ2_9GAMM</name>
<reference evidence="15 16" key="1">
    <citation type="submission" date="2023-06" db="EMBL/GenBank/DDBJ databases">
        <title>Alkalimonas sp., MEB004 an alkaliphilic bacterium isolated from Lonar Lake, India.</title>
        <authorList>
            <person name="Joshi A."/>
            <person name="Thite S."/>
        </authorList>
    </citation>
    <scope>NUCLEOTIDE SEQUENCE [LARGE SCALE GENOMIC DNA]</scope>
    <source>
        <strain evidence="15 16">MEB004</strain>
    </source>
</reference>
<feature type="domain" description="Histidine kinase" evidence="14">
    <location>
        <begin position="381"/>
        <end position="592"/>
    </location>
</feature>
<dbReference type="InterPro" id="IPR003661">
    <property type="entry name" value="HisK_dim/P_dom"/>
</dbReference>
<protein>
    <recommendedName>
        <fullName evidence="3">histidine kinase</fullName>
        <ecNumber evidence="3">2.7.13.3</ecNumber>
    </recommendedName>
</protein>
<dbReference type="PANTHER" id="PTHR43065:SF10">
    <property type="entry name" value="PEROXIDE STRESS-ACTIVATED HISTIDINE KINASE MAK3"/>
    <property type="match status" value="1"/>
</dbReference>
<dbReference type="InterPro" id="IPR017055">
    <property type="entry name" value="Sig_transdc_His_kinase_DctB"/>
</dbReference>
<dbReference type="RefSeq" id="WP_330087161.1">
    <property type="nucleotide sequence ID" value="NZ_JAUGZK010000003.1"/>
</dbReference>
<organism evidence="15 16">
    <name type="scientific">Alkalimonas mucilaginosa</name>
    <dbReference type="NCBI Taxonomy" id="3057676"/>
    <lineage>
        <taxon>Bacteria</taxon>
        <taxon>Pseudomonadati</taxon>
        <taxon>Pseudomonadota</taxon>
        <taxon>Gammaproteobacteria</taxon>
        <taxon>Alkalimonas</taxon>
    </lineage>
</organism>
<keyword evidence="11 13" id="KW-1133">Transmembrane helix</keyword>
<dbReference type="SMART" id="SM00388">
    <property type="entry name" value="HisKA"/>
    <property type="match status" value="1"/>
</dbReference>
<evidence type="ECO:0000256" key="13">
    <source>
        <dbReference type="SAM" id="Phobius"/>
    </source>
</evidence>
<dbReference type="PROSITE" id="PS50109">
    <property type="entry name" value="HIS_KIN"/>
    <property type="match status" value="1"/>
</dbReference>
<evidence type="ECO:0000256" key="10">
    <source>
        <dbReference type="ARBA" id="ARBA00022840"/>
    </source>
</evidence>
<accession>A0ABU7JDQ2</accession>
<keyword evidence="8" id="KW-0547">Nucleotide-binding</keyword>
<dbReference type="PRINTS" id="PR00344">
    <property type="entry name" value="BCTRLSENSOR"/>
</dbReference>
<comment type="subcellular location">
    <subcellularLocation>
        <location evidence="2">Cell membrane</location>
        <topology evidence="2">Multi-pass membrane protein</topology>
    </subcellularLocation>
</comment>
<evidence type="ECO:0000256" key="1">
    <source>
        <dbReference type="ARBA" id="ARBA00000085"/>
    </source>
</evidence>
<keyword evidence="7 13" id="KW-0812">Transmembrane</keyword>
<evidence type="ECO:0000313" key="16">
    <source>
        <dbReference type="Proteomes" id="UP001339167"/>
    </source>
</evidence>
<evidence type="ECO:0000256" key="6">
    <source>
        <dbReference type="ARBA" id="ARBA00022679"/>
    </source>
</evidence>
<comment type="caution">
    <text evidence="15">The sequence shown here is derived from an EMBL/GenBank/DDBJ whole genome shotgun (WGS) entry which is preliminary data.</text>
</comment>
<evidence type="ECO:0000256" key="11">
    <source>
        <dbReference type="ARBA" id="ARBA00022989"/>
    </source>
</evidence>
<dbReference type="InterPro" id="IPR003594">
    <property type="entry name" value="HATPase_dom"/>
</dbReference>
<keyword evidence="4" id="KW-1003">Cell membrane</keyword>
<keyword evidence="9" id="KW-0418">Kinase</keyword>
<evidence type="ECO:0000256" key="3">
    <source>
        <dbReference type="ARBA" id="ARBA00012438"/>
    </source>
</evidence>
<evidence type="ECO:0000256" key="2">
    <source>
        <dbReference type="ARBA" id="ARBA00004651"/>
    </source>
</evidence>
<keyword evidence="10 15" id="KW-0067">ATP-binding</keyword>
<keyword evidence="13" id="KW-0472">Membrane</keyword>
<dbReference type="EC" id="2.7.13.3" evidence="3"/>
<keyword evidence="12" id="KW-0902">Two-component regulatory system</keyword>
<feature type="transmembrane region" description="Helical" evidence="13">
    <location>
        <begin position="289"/>
        <end position="310"/>
    </location>
</feature>
<proteinExistence type="predicted"/>
<dbReference type="Pfam" id="PF00512">
    <property type="entry name" value="HisKA"/>
    <property type="match status" value="1"/>
</dbReference>
<dbReference type="SUPFAM" id="SSF47384">
    <property type="entry name" value="Homodimeric domain of signal transducing histidine kinase"/>
    <property type="match status" value="1"/>
</dbReference>
<keyword evidence="5" id="KW-0597">Phosphoprotein</keyword>
<evidence type="ECO:0000256" key="9">
    <source>
        <dbReference type="ARBA" id="ARBA00022777"/>
    </source>
</evidence>
<dbReference type="InterPro" id="IPR036890">
    <property type="entry name" value="HATPase_C_sf"/>
</dbReference>
<dbReference type="InterPro" id="IPR005467">
    <property type="entry name" value="His_kinase_dom"/>
</dbReference>
<dbReference type="SUPFAM" id="SSF55874">
    <property type="entry name" value="ATPase domain of HSP90 chaperone/DNA topoisomerase II/histidine kinase"/>
    <property type="match status" value="1"/>
</dbReference>
<dbReference type="Proteomes" id="UP001339167">
    <property type="component" value="Unassembled WGS sequence"/>
</dbReference>
<dbReference type="Pfam" id="PF02518">
    <property type="entry name" value="HATPase_c"/>
    <property type="match status" value="1"/>
</dbReference>